<accession>A0A5A9NXG5</accession>
<dbReference type="AlphaFoldDB" id="A0A5A9NXG5"/>
<proteinExistence type="predicted"/>
<dbReference type="Proteomes" id="UP000324632">
    <property type="component" value="Chromosome 12"/>
</dbReference>
<dbReference type="EMBL" id="SOYY01000012">
    <property type="protein sequence ID" value="KAA0714472.1"/>
    <property type="molecule type" value="Genomic_DNA"/>
</dbReference>
<keyword evidence="1" id="KW-0675">Receptor</keyword>
<keyword evidence="2" id="KW-1185">Reference proteome</keyword>
<name>A0A5A9NXG5_9TELE</name>
<keyword evidence="1" id="KW-0418">Kinase</keyword>
<keyword evidence="1" id="KW-0808">Transferase</keyword>
<reference evidence="1 2" key="1">
    <citation type="journal article" date="2019" name="Mol. Ecol. Resour.">
        <title>Chromosome-level genome assembly of Triplophysa tibetana, a fish adapted to the harsh high-altitude environment of the Tibetan Plateau.</title>
        <authorList>
            <person name="Yang X."/>
            <person name="Liu H."/>
            <person name="Ma Z."/>
            <person name="Zou Y."/>
            <person name="Zou M."/>
            <person name="Mao Y."/>
            <person name="Li X."/>
            <person name="Wang H."/>
            <person name="Chen T."/>
            <person name="Wang W."/>
            <person name="Yang R."/>
        </authorList>
    </citation>
    <scope>NUCLEOTIDE SEQUENCE [LARGE SCALE GENOMIC DNA]</scope>
    <source>
        <strain evidence="1">TTIB1903HZAU</strain>
        <tissue evidence="1">Muscle</tissue>
    </source>
</reference>
<dbReference type="GO" id="GO:0016301">
    <property type="term" value="F:kinase activity"/>
    <property type="evidence" value="ECO:0007669"/>
    <property type="project" value="UniProtKB-KW"/>
</dbReference>
<organism evidence="1 2">
    <name type="scientific">Triplophysa tibetana</name>
    <dbReference type="NCBI Taxonomy" id="1572043"/>
    <lineage>
        <taxon>Eukaryota</taxon>
        <taxon>Metazoa</taxon>
        <taxon>Chordata</taxon>
        <taxon>Craniata</taxon>
        <taxon>Vertebrata</taxon>
        <taxon>Euteleostomi</taxon>
        <taxon>Actinopterygii</taxon>
        <taxon>Neopterygii</taxon>
        <taxon>Teleostei</taxon>
        <taxon>Ostariophysi</taxon>
        <taxon>Cypriniformes</taxon>
        <taxon>Nemacheilidae</taxon>
        <taxon>Triplophysa</taxon>
    </lineage>
</organism>
<comment type="caution">
    <text evidence="1">The sequence shown here is derived from an EMBL/GenBank/DDBJ whole genome shotgun (WGS) entry which is preliminary data.</text>
</comment>
<evidence type="ECO:0000313" key="2">
    <source>
        <dbReference type="Proteomes" id="UP000324632"/>
    </source>
</evidence>
<protein>
    <submittedName>
        <fullName evidence="1">Ephrin-A5b AL-1 EPH-related receptor tyrosine kinase ligand 7</fullName>
    </submittedName>
</protein>
<gene>
    <name evidence="1" type="ORF">E1301_Tti023840</name>
</gene>
<sequence length="155" mass="17351">MTRDARVLTAVTRGSGAHGLTGLRSDRSGTCVHIGPALLSAVRTALLDTWTPTSAVFTDANESGLKKEEFTCPTVEMLQVEMMVFVGVILWMCVFSQEASSKVMADRYAVYWNRTNPSYKQQERSFGTVSTRIRSRTAVLSPYCERELHRRKVPE</sequence>
<evidence type="ECO:0000313" key="1">
    <source>
        <dbReference type="EMBL" id="KAA0714472.1"/>
    </source>
</evidence>